<sequence>MSRFQPDEFLINLRGKVVLLTGGAHGIGAALVKFCMDSGAHVCFGDLDEQAGKALAHEISHSRSQSNADPSTPGVLFVATDVTSYESVLGLFQACLEKFGRIDSAVSCAGIIEIGNWFDPTLDLETVRNLPTRKVLDVNLVGSLYFARVASVYLRQGRKDGDDKSLTLISSVAGFKESPGLFVYQVSYSLLFFPRPPRPRINPSPQATKHGILGLMRSLRLYLPPTTGIRVNAICPWMVPTAMTEGIESMWRAAGLPINETVDVARIVAGVAGNPDMNGKAIYVEGGRGWEIEDNINRLEGQWLGEEQAASLARGQEVLGAGMDWAKK</sequence>
<dbReference type="EMBL" id="JAVRRD010000018">
    <property type="protein sequence ID" value="KAK5050105.1"/>
    <property type="molecule type" value="Genomic_DNA"/>
</dbReference>
<dbReference type="GO" id="GO:0005737">
    <property type="term" value="C:cytoplasm"/>
    <property type="evidence" value="ECO:0007669"/>
    <property type="project" value="TreeGrafter"/>
</dbReference>
<dbReference type="GeneID" id="89972404"/>
<evidence type="ECO:0008006" key="5">
    <source>
        <dbReference type="Google" id="ProtNLM"/>
    </source>
</evidence>
<dbReference type="AlphaFoldDB" id="A0AAV9N5L7"/>
<keyword evidence="2" id="KW-0560">Oxidoreductase</keyword>
<comment type="caution">
    <text evidence="3">The sequence shown here is derived from an EMBL/GenBank/DDBJ whole genome shotgun (WGS) entry which is preliminary data.</text>
</comment>
<keyword evidence="4" id="KW-1185">Reference proteome</keyword>
<proteinExistence type="inferred from homology"/>
<dbReference type="PANTHER" id="PTHR44229">
    <property type="entry name" value="15-HYDROXYPROSTAGLANDIN DEHYDROGENASE [NAD(+)]"/>
    <property type="match status" value="1"/>
</dbReference>
<evidence type="ECO:0000313" key="3">
    <source>
        <dbReference type="EMBL" id="KAK5050105.1"/>
    </source>
</evidence>
<dbReference type="Proteomes" id="UP001358417">
    <property type="component" value="Unassembled WGS sequence"/>
</dbReference>
<organism evidence="3 4">
    <name type="scientific">Exophiala bonariae</name>
    <dbReference type="NCBI Taxonomy" id="1690606"/>
    <lineage>
        <taxon>Eukaryota</taxon>
        <taxon>Fungi</taxon>
        <taxon>Dikarya</taxon>
        <taxon>Ascomycota</taxon>
        <taxon>Pezizomycotina</taxon>
        <taxon>Eurotiomycetes</taxon>
        <taxon>Chaetothyriomycetidae</taxon>
        <taxon>Chaetothyriales</taxon>
        <taxon>Herpotrichiellaceae</taxon>
        <taxon>Exophiala</taxon>
    </lineage>
</organism>
<dbReference type="InterPro" id="IPR002347">
    <property type="entry name" value="SDR_fam"/>
</dbReference>
<evidence type="ECO:0000313" key="4">
    <source>
        <dbReference type="Proteomes" id="UP001358417"/>
    </source>
</evidence>
<dbReference type="RefSeq" id="XP_064704915.1">
    <property type="nucleotide sequence ID" value="XM_064847803.1"/>
</dbReference>
<gene>
    <name evidence="3" type="ORF">LTR84_004225</name>
</gene>
<dbReference type="InterPro" id="IPR036291">
    <property type="entry name" value="NAD(P)-bd_dom_sf"/>
</dbReference>
<evidence type="ECO:0000256" key="1">
    <source>
        <dbReference type="ARBA" id="ARBA00006484"/>
    </source>
</evidence>
<protein>
    <recommendedName>
        <fullName evidence="5">3-hydroxyacyl-CoA dehydrogenase</fullName>
    </recommendedName>
</protein>
<dbReference type="Pfam" id="PF00106">
    <property type="entry name" value="adh_short"/>
    <property type="match status" value="1"/>
</dbReference>
<dbReference type="Pfam" id="PF13561">
    <property type="entry name" value="adh_short_C2"/>
    <property type="match status" value="1"/>
</dbReference>
<reference evidence="3 4" key="1">
    <citation type="submission" date="2023-08" db="EMBL/GenBank/DDBJ databases">
        <title>Black Yeasts Isolated from many extreme environments.</title>
        <authorList>
            <person name="Coleine C."/>
            <person name="Stajich J.E."/>
            <person name="Selbmann L."/>
        </authorList>
    </citation>
    <scope>NUCLEOTIDE SEQUENCE [LARGE SCALE GENOMIC DNA]</scope>
    <source>
        <strain evidence="3 4">CCFEE 5792</strain>
    </source>
</reference>
<dbReference type="GO" id="GO:0016616">
    <property type="term" value="F:oxidoreductase activity, acting on the CH-OH group of donors, NAD or NADP as acceptor"/>
    <property type="evidence" value="ECO:0007669"/>
    <property type="project" value="TreeGrafter"/>
</dbReference>
<dbReference type="Gene3D" id="3.40.50.720">
    <property type="entry name" value="NAD(P)-binding Rossmann-like Domain"/>
    <property type="match status" value="1"/>
</dbReference>
<evidence type="ECO:0000256" key="2">
    <source>
        <dbReference type="ARBA" id="ARBA00023002"/>
    </source>
</evidence>
<comment type="similarity">
    <text evidence="1">Belongs to the short-chain dehydrogenases/reductases (SDR) family.</text>
</comment>
<accession>A0AAV9N5L7</accession>
<dbReference type="PANTHER" id="PTHR44229:SF4">
    <property type="entry name" value="15-HYDROXYPROSTAGLANDIN DEHYDROGENASE [NAD(+)]"/>
    <property type="match status" value="1"/>
</dbReference>
<dbReference type="SUPFAM" id="SSF51735">
    <property type="entry name" value="NAD(P)-binding Rossmann-fold domains"/>
    <property type="match status" value="1"/>
</dbReference>
<dbReference type="PRINTS" id="PR00081">
    <property type="entry name" value="GDHRDH"/>
</dbReference>
<name>A0AAV9N5L7_9EURO</name>